<keyword evidence="1" id="KW-1133">Transmembrane helix</keyword>
<feature type="transmembrane region" description="Helical" evidence="1">
    <location>
        <begin position="57"/>
        <end position="75"/>
    </location>
</feature>
<reference evidence="2" key="1">
    <citation type="submission" date="2023-06" db="EMBL/GenBank/DDBJ databases">
        <authorList>
            <person name="Delattre M."/>
        </authorList>
    </citation>
    <scope>NUCLEOTIDE SEQUENCE</scope>
    <source>
        <strain evidence="2">AF72</strain>
    </source>
</reference>
<feature type="non-terminal residue" evidence="2">
    <location>
        <position position="130"/>
    </location>
</feature>
<dbReference type="AlphaFoldDB" id="A0AA36D5Y4"/>
<keyword evidence="3" id="KW-1185">Reference proteome</keyword>
<sequence>MRKGRPAANRPSPSEEPWRGHMVFNMAFSDLVWVGLFITAVAAAAYLFPRTTEAWPIWWYCLGTAAAIAVVRWVIRPIYQWWSRSAVTFWGRNMDGSYTEHTVTLDDVRRMLDECDAEFEKRTRIRLLRQ</sequence>
<feature type="transmembrane region" description="Helical" evidence="1">
    <location>
        <begin position="21"/>
        <end position="45"/>
    </location>
</feature>
<proteinExistence type="predicted"/>
<evidence type="ECO:0000313" key="2">
    <source>
        <dbReference type="EMBL" id="CAJ0581336.1"/>
    </source>
</evidence>
<accession>A0AA36D5Y4</accession>
<name>A0AA36D5Y4_9BILA</name>
<organism evidence="2 3">
    <name type="scientific">Mesorhabditis spiculigera</name>
    <dbReference type="NCBI Taxonomy" id="96644"/>
    <lineage>
        <taxon>Eukaryota</taxon>
        <taxon>Metazoa</taxon>
        <taxon>Ecdysozoa</taxon>
        <taxon>Nematoda</taxon>
        <taxon>Chromadorea</taxon>
        <taxon>Rhabditida</taxon>
        <taxon>Rhabditina</taxon>
        <taxon>Rhabditomorpha</taxon>
        <taxon>Rhabditoidea</taxon>
        <taxon>Rhabditidae</taxon>
        <taxon>Mesorhabditinae</taxon>
        <taxon>Mesorhabditis</taxon>
    </lineage>
</organism>
<dbReference type="EMBL" id="CATQJA010002663">
    <property type="protein sequence ID" value="CAJ0581336.1"/>
    <property type="molecule type" value="Genomic_DNA"/>
</dbReference>
<keyword evidence="1" id="KW-0472">Membrane</keyword>
<gene>
    <name evidence="2" type="ORF">MSPICULIGERA_LOCUS19498</name>
</gene>
<evidence type="ECO:0000313" key="3">
    <source>
        <dbReference type="Proteomes" id="UP001177023"/>
    </source>
</evidence>
<evidence type="ECO:0000256" key="1">
    <source>
        <dbReference type="SAM" id="Phobius"/>
    </source>
</evidence>
<keyword evidence="1" id="KW-0812">Transmembrane</keyword>
<protein>
    <submittedName>
        <fullName evidence="2">Uncharacterized protein</fullName>
    </submittedName>
</protein>
<comment type="caution">
    <text evidence="2">The sequence shown here is derived from an EMBL/GenBank/DDBJ whole genome shotgun (WGS) entry which is preliminary data.</text>
</comment>
<dbReference type="Proteomes" id="UP001177023">
    <property type="component" value="Unassembled WGS sequence"/>
</dbReference>